<gene>
    <name evidence="1" type="ORF">P8A20_12940</name>
</gene>
<name>A0ABY9J9S2_9ACTN</name>
<dbReference type="EMBL" id="CP120983">
    <property type="protein sequence ID" value="WLQ64442.1"/>
    <property type="molecule type" value="Genomic_DNA"/>
</dbReference>
<accession>A0ABY9J9S2</accession>
<sequence length="360" mass="39716">MSWINAWNPPDARETRPCRRDRELRELAALAVGGILLISTALAAGWPPRLLNRRLHKGGWQRVHQGAWAAPGRLVDWLTHAWVAQKLQPHLVCSHRTAGALHLVELLGRPHPEAEFTDPRPGVYQRPGVRVHQMTLGPADRTVRRGLCTTAPARTVGDLIRCLPRDEAVTAADSALSPRTVRGVRRPALLDTATLRTELTARRAGSTRARAWLPLLDPRSGSPAETIARLRLHDAGLHPVAQAALRTTSGRTLRPDFLFRAQGLAVEVEGYAFHWTREAHALDLHRFNELQSCPEVRRILRFTATEVFRHPDRFVAEVRAALAGLESDLPRESGTSSSAACGVSSEPALFPPTAAARPRI</sequence>
<dbReference type="Proteomes" id="UP001224433">
    <property type="component" value="Chromosome"/>
</dbReference>
<evidence type="ECO:0000313" key="1">
    <source>
        <dbReference type="EMBL" id="WLQ64442.1"/>
    </source>
</evidence>
<evidence type="ECO:0000313" key="2">
    <source>
        <dbReference type="Proteomes" id="UP001224433"/>
    </source>
</evidence>
<organism evidence="1 2">
    <name type="scientific">Streptomyces glycanivorans</name>
    <dbReference type="NCBI Taxonomy" id="3033808"/>
    <lineage>
        <taxon>Bacteria</taxon>
        <taxon>Bacillati</taxon>
        <taxon>Actinomycetota</taxon>
        <taxon>Actinomycetes</taxon>
        <taxon>Kitasatosporales</taxon>
        <taxon>Streptomycetaceae</taxon>
        <taxon>Streptomyces</taxon>
    </lineage>
</organism>
<proteinExistence type="predicted"/>
<evidence type="ECO:0008006" key="3">
    <source>
        <dbReference type="Google" id="ProtNLM"/>
    </source>
</evidence>
<protein>
    <recommendedName>
        <fullName evidence="3">DUF559 domain-containing protein</fullName>
    </recommendedName>
</protein>
<dbReference type="RefSeq" id="WP_306103544.1">
    <property type="nucleotide sequence ID" value="NZ_CP120983.1"/>
</dbReference>
<reference evidence="1 2" key="1">
    <citation type="submission" date="2023-03" db="EMBL/GenBank/DDBJ databases">
        <title>Isolation and description of six Streptomyces strains from soil environments, able to metabolize different microbial glucans.</title>
        <authorList>
            <person name="Widen T."/>
            <person name="Larsbrink J."/>
        </authorList>
    </citation>
    <scope>NUCLEOTIDE SEQUENCE [LARGE SCALE GENOMIC DNA]</scope>
    <source>
        <strain evidence="1 2">Alt3</strain>
    </source>
</reference>
<keyword evidence="2" id="KW-1185">Reference proteome</keyword>